<dbReference type="PANTHER" id="PTHR33121:SF70">
    <property type="entry name" value="SIGNALING PROTEIN YKOW"/>
    <property type="match status" value="1"/>
</dbReference>
<reference evidence="2" key="2">
    <citation type="submission" date="2020-09" db="EMBL/GenBank/DDBJ databases">
        <authorList>
            <person name="Sun Q."/>
            <person name="Zhou Y."/>
        </authorList>
    </citation>
    <scope>NUCLEOTIDE SEQUENCE</scope>
    <source>
        <strain evidence="2">CGMCC 1.12813</strain>
    </source>
</reference>
<dbReference type="SUPFAM" id="SSF141868">
    <property type="entry name" value="EAL domain-like"/>
    <property type="match status" value="1"/>
</dbReference>
<evidence type="ECO:0000313" key="2">
    <source>
        <dbReference type="EMBL" id="GGA99153.1"/>
    </source>
</evidence>
<protein>
    <recommendedName>
        <fullName evidence="1">EAL domain-containing protein</fullName>
    </recommendedName>
</protein>
<dbReference type="PANTHER" id="PTHR33121">
    <property type="entry name" value="CYCLIC DI-GMP PHOSPHODIESTERASE PDEF"/>
    <property type="match status" value="1"/>
</dbReference>
<dbReference type="EMBL" id="BMGB01000001">
    <property type="protein sequence ID" value="GGA99153.1"/>
    <property type="molecule type" value="Genomic_DNA"/>
</dbReference>
<dbReference type="InterPro" id="IPR001633">
    <property type="entry name" value="EAL_dom"/>
</dbReference>
<dbReference type="InterPro" id="IPR035919">
    <property type="entry name" value="EAL_sf"/>
</dbReference>
<sequence>MFMQPIVDLVTGRPTVFEALARLRRRDGTLATAAEFVPALDADEVDTLFRIALDRSLESLAHWISLGILVDVSVNLDPSTLGNRQCSAWVGEALHRHGIDAQRLVLELLETRAIDSSEQTLTIDALHGLGVRMAIDDLGAGHSTVSRLRHFDFDLIKIDSSVHDGFAVAPVSTLRSLSALIDLGTNLHRPSVVEGLESLDMLAVAAVLGAPFGQGYAIARPMPADAVPAWTARSAPLVDQLELTTFSAVLAYHWMHGGSSAHPGNASACPITAFLAEHGSAVNRWHTSQHGDAVEDTVGFGRKLSEWLAAHVAPGAGAPAVV</sequence>
<accession>A0A916WGM6</accession>
<dbReference type="CDD" id="cd01948">
    <property type="entry name" value="EAL"/>
    <property type="match status" value="1"/>
</dbReference>
<dbReference type="AlphaFoldDB" id="A0A916WGM6"/>
<reference evidence="2" key="1">
    <citation type="journal article" date="2014" name="Int. J. Syst. Evol. Microbiol.">
        <title>Complete genome sequence of Corynebacterium casei LMG S-19264T (=DSM 44701T), isolated from a smear-ripened cheese.</title>
        <authorList>
            <consortium name="US DOE Joint Genome Institute (JGI-PGF)"/>
            <person name="Walter F."/>
            <person name="Albersmeier A."/>
            <person name="Kalinowski J."/>
            <person name="Ruckert C."/>
        </authorList>
    </citation>
    <scope>NUCLEOTIDE SEQUENCE</scope>
    <source>
        <strain evidence="2">CGMCC 1.12813</strain>
    </source>
</reference>
<keyword evidence="3" id="KW-1185">Reference proteome</keyword>
<proteinExistence type="predicted"/>
<evidence type="ECO:0000259" key="1">
    <source>
        <dbReference type="PROSITE" id="PS50883"/>
    </source>
</evidence>
<organism evidence="2 3">
    <name type="scientific">Conyzicola nivalis</name>
    <dbReference type="NCBI Taxonomy" id="1477021"/>
    <lineage>
        <taxon>Bacteria</taxon>
        <taxon>Bacillati</taxon>
        <taxon>Actinomycetota</taxon>
        <taxon>Actinomycetes</taxon>
        <taxon>Micrococcales</taxon>
        <taxon>Microbacteriaceae</taxon>
        <taxon>Conyzicola</taxon>
    </lineage>
</organism>
<dbReference type="SMART" id="SM00052">
    <property type="entry name" value="EAL"/>
    <property type="match status" value="1"/>
</dbReference>
<name>A0A916WGM6_9MICO</name>
<evidence type="ECO:0000313" key="3">
    <source>
        <dbReference type="Proteomes" id="UP000606922"/>
    </source>
</evidence>
<dbReference type="GO" id="GO:0071111">
    <property type="term" value="F:cyclic-guanylate-specific phosphodiesterase activity"/>
    <property type="evidence" value="ECO:0007669"/>
    <property type="project" value="InterPro"/>
</dbReference>
<dbReference type="Proteomes" id="UP000606922">
    <property type="component" value="Unassembled WGS sequence"/>
</dbReference>
<dbReference type="Gene3D" id="3.20.20.450">
    <property type="entry name" value="EAL domain"/>
    <property type="match status" value="1"/>
</dbReference>
<comment type="caution">
    <text evidence="2">The sequence shown here is derived from an EMBL/GenBank/DDBJ whole genome shotgun (WGS) entry which is preliminary data.</text>
</comment>
<gene>
    <name evidence="2" type="ORF">GCM10010979_12060</name>
</gene>
<dbReference type="PROSITE" id="PS50883">
    <property type="entry name" value="EAL"/>
    <property type="match status" value="1"/>
</dbReference>
<feature type="domain" description="EAL" evidence="1">
    <location>
        <begin position="1"/>
        <end position="235"/>
    </location>
</feature>
<dbReference type="InterPro" id="IPR050706">
    <property type="entry name" value="Cyclic-di-GMP_PDE-like"/>
</dbReference>
<dbReference type="Pfam" id="PF00563">
    <property type="entry name" value="EAL"/>
    <property type="match status" value="1"/>
</dbReference>